<feature type="compositionally biased region" description="Polar residues" evidence="1">
    <location>
        <begin position="113"/>
        <end position="132"/>
    </location>
</feature>
<dbReference type="AlphaFoldDB" id="A0A8D8WG83"/>
<sequence length="132" mass="15280">MKDCLRHLILQISHLCFTLQDTRITILSFTSPVVSELSIRMFNPCTNTQLTLNTPQWLSLVFHGIRWDFTCLTYRFASSFKSCPEMSLFHLKWKCSLTPRKTSRPDSWKVKTPTPSTSWVNARRNSSTPSPP</sequence>
<reference evidence="2" key="1">
    <citation type="submission" date="2021-05" db="EMBL/GenBank/DDBJ databases">
        <authorList>
            <person name="Alioto T."/>
            <person name="Alioto T."/>
            <person name="Gomez Garrido J."/>
        </authorList>
    </citation>
    <scope>NUCLEOTIDE SEQUENCE</scope>
</reference>
<feature type="region of interest" description="Disordered" evidence="1">
    <location>
        <begin position="100"/>
        <end position="132"/>
    </location>
</feature>
<evidence type="ECO:0000256" key="1">
    <source>
        <dbReference type="SAM" id="MobiDB-lite"/>
    </source>
</evidence>
<name>A0A8D8WG83_9HEMI</name>
<proteinExistence type="predicted"/>
<evidence type="ECO:0000313" key="2">
    <source>
        <dbReference type="EMBL" id="CAG6657753.1"/>
    </source>
</evidence>
<dbReference type="EMBL" id="HBUF01189452">
    <property type="protein sequence ID" value="CAG6657753.1"/>
    <property type="molecule type" value="Transcribed_RNA"/>
</dbReference>
<protein>
    <submittedName>
        <fullName evidence="2">Uncharacterized protein</fullName>
    </submittedName>
</protein>
<accession>A0A8D8WG83</accession>
<organism evidence="2">
    <name type="scientific">Cacopsylla melanoneura</name>
    <dbReference type="NCBI Taxonomy" id="428564"/>
    <lineage>
        <taxon>Eukaryota</taxon>
        <taxon>Metazoa</taxon>
        <taxon>Ecdysozoa</taxon>
        <taxon>Arthropoda</taxon>
        <taxon>Hexapoda</taxon>
        <taxon>Insecta</taxon>
        <taxon>Pterygota</taxon>
        <taxon>Neoptera</taxon>
        <taxon>Paraneoptera</taxon>
        <taxon>Hemiptera</taxon>
        <taxon>Sternorrhyncha</taxon>
        <taxon>Psylloidea</taxon>
        <taxon>Psyllidae</taxon>
        <taxon>Psyllinae</taxon>
        <taxon>Cacopsylla</taxon>
    </lineage>
</organism>